<dbReference type="PANTHER" id="PTHR44259:SF87">
    <property type="entry name" value="F-BOX DOMAIN-CONTAINING PROTEIN"/>
    <property type="match status" value="1"/>
</dbReference>
<feature type="region of interest" description="Disordered" evidence="1">
    <location>
        <begin position="321"/>
        <end position="340"/>
    </location>
</feature>
<evidence type="ECO:0000313" key="4">
    <source>
        <dbReference type="Proteomes" id="UP000886885"/>
    </source>
</evidence>
<dbReference type="Pfam" id="PF03478">
    <property type="entry name" value="Beta-prop_KIB1-4"/>
    <property type="match status" value="1"/>
</dbReference>
<gene>
    <name evidence="3" type="ORF">POTOM_003987</name>
</gene>
<proteinExistence type="predicted"/>
<evidence type="ECO:0000256" key="1">
    <source>
        <dbReference type="SAM" id="MobiDB-lite"/>
    </source>
</evidence>
<dbReference type="InterPro" id="IPR050942">
    <property type="entry name" value="F-box_BR-signaling"/>
</dbReference>
<comment type="caution">
    <text evidence="3">The sequence shown here is derived from an EMBL/GenBank/DDBJ whole genome shotgun (WGS) entry which is preliminary data.</text>
</comment>
<accession>A0A8X8AJM3</accession>
<dbReference type="InterPro" id="IPR005174">
    <property type="entry name" value="KIB1-4_b-propeller"/>
</dbReference>
<dbReference type="AlphaFoldDB" id="A0A8X8AJM3"/>
<evidence type="ECO:0000313" key="3">
    <source>
        <dbReference type="EMBL" id="KAG6787937.1"/>
    </source>
</evidence>
<name>A0A8X8AJM3_POPTO</name>
<sequence>MNARVLFRLYRKLGEYLSCRLPSFIKMLFSNRCKDDIGFGQPGVPKDDRVTMDAVPDKLPWLLLPHDTQCESLKFYDLSRNKVHERNLPEILLGGVSVEVSRGWLAIAKEGQYIRDTKYSSYLSFKPIPDTEIYLFNPLSGAIHQLPSLSTLAPYYYSFVTNCIFNMGGFNVAEFIGRVELSSADPSKSIIALRFNEFEANNCGNLALCRLGDKCWSIFPRETNRDIEFRDVLFYNGDLCVLSQKIEHVETHIFKLTEDDEFIPVSNAGRNPFLEIHELLRHDIAIIKHFLYEPYLVESVHGELLIILAHNVCYAYDDEDEERLDEDEEDLEEERFDEDDDDLESFYDEEDVKEDQGDFERFYDKVSGFSVYEVGPNAGMILRSVQSLSDQLIFLTSGGRSVSVPAENLPRGIQRNCIFFLENDNYFSEVSSDDQKREEVLLRRVSRESGICYLESGRIERLFPSFNRLLKCKTMHVVVFAGAEGRVARAAIAMFATVGGRAAASSGTGGCGLRFCC</sequence>
<dbReference type="Proteomes" id="UP000886885">
    <property type="component" value="Chromosome 1D"/>
</dbReference>
<feature type="domain" description="KIB1-4 beta-propeller" evidence="2">
    <location>
        <begin position="75"/>
        <end position="424"/>
    </location>
</feature>
<dbReference type="PANTHER" id="PTHR44259">
    <property type="entry name" value="OS07G0183000 PROTEIN-RELATED"/>
    <property type="match status" value="1"/>
</dbReference>
<reference evidence="3" key="1">
    <citation type="journal article" date="2020" name="bioRxiv">
        <title>Hybrid origin of Populus tomentosa Carr. identified through genome sequencing and phylogenomic analysis.</title>
        <authorList>
            <person name="An X."/>
            <person name="Gao K."/>
            <person name="Chen Z."/>
            <person name="Li J."/>
            <person name="Yang X."/>
            <person name="Yang X."/>
            <person name="Zhou J."/>
            <person name="Guo T."/>
            <person name="Zhao T."/>
            <person name="Huang S."/>
            <person name="Miao D."/>
            <person name="Khan W.U."/>
            <person name="Rao P."/>
            <person name="Ye M."/>
            <person name="Lei B."/>
            <person name="Liao W."/>
            <person name="Wang J."/>
            <person name="Ji L."/>
            <person name="Li Y."/>
            <person name="Guo B."/>
            <person name="Mustafa N.S."/>
            <person name="Li S."/>
            <person name="Yun Q."/>
            <person name="Keller S.R."/>
            <person name="Mao J."/>
            <person name="Zhang R."/>
            <person name="Strauss S.H."/>
        </authorList>
    </citation>
    <scope>NUCLEOTIDE SEQUENCE</scope>
    <source>
        <strain evidence="3">GM15</strain>
        <tissue evidence="3">Leaf</tissue>
    </source>
</reference>
<dbReference type="OrthoDB" id="1657203at2759"/>
<keyword evidence="4" id="KW-1185">Reference proteome</keyword>
<protein>
    <recommendedName>
        <fullName evidence="2">KIB1-4 beta-propeller domain-containing protein</fullName>
    </recommendedName>
</protein>
<dbReference type="EMBL" id="JAAWWB010000002">
    <property type="protein sequence ID" value="KAG6787937.1"/>
    <property type="molecule type" value="Genomic_DNA"/>
</dbReference>
<organism evidence="3 4">
    <name type="scientific">Populus tomentosa</name>
    <name type="common">Chinese white poplar</name>
    <dbReference type="NCBI Taxonomy" id="118781"/>
    <lineage>
        <taxon>Eukaryota</taxon>
        <taxon>Viridiplantae</taxon>
        <taxon>Streptophyta</taxon>
        <taxon>Embryophyta</taxon>
        <taxon>Tracheophyta</taxon>
        <taxon>Spermatophyta</taxon>
        <taxon>Magnoliopsida</taxon>
        <taxon>eudicotyledons</taxon>
        <taxon>Gunneridae</taxon>
        <taxon>Pentapetalae</taxon>
        <taxon>rosids</taxon>
        <taxon>fabids</taxon>
        <taxon>Malpighiales</taxon>
        <taxon>Salicaceae</taxon>
        <taxon>Saliceae</taxon>
        <taxon>Populus</taxon>
    </lineage>
</organism>
<evidence type="ECO:0000259" key="2">
    <source>
        <dbReference type="Pfam" id="PF03478"/>
    </source>
</evidence>